<dbReference type="KEGG" id="dph:EHF33_13175"/>
<dbReference type="PANTHER" id="PTHR21600">
    <property type="entry name" value="MITOCHONDRIAL RNA PSEUDOURIDINE SYNTHASE"/>
    <property type="match status" value="1"/>
</dbReference>
<dbReference type="GO" id="GO:0000455">
    <property type="term" value="P:enzyme-directed rRNA pseudouridine synthesis"/>
    <property type="evidence" value="ECO:0007669"/>
    <property type="project" value="TreeGrafter"/>
</dbReference>
<dbReference type="EMBL" id="CP034183">
    <property type="protein sequence ID" value="AZI43579.1"/>
    <property type="molecule type" value="Genomic_DNA"/>
</dbReference>
<reference evidence="3 4" key="1">
    <citation type="submission" date="2018-11" db="EMBL/GenBank/DDBJ databases">
        <title>Deinococcus shelandsis sp. nov., isolated from South Shetland Islands soil of Antarctica.</title>
        <authorList>
            <person name="Tian J."/>
        </authorList>
    </citation>
    <scope>NUCLEOTIDE SEQUENCE [LARGE SCALE GENOMIC DNA]</scope>
    <source>
        <strain evidence="3 4">S14-83T</strain>
    </source>
</reference>
<accession>A0A3G8YDW2</accession>
<dbReference type="OrthoDB" id="128480at2"/>
<dbReference type="GO" id="GO:0009982">
    <property type="term" value="F:pseudouridine synthase activity"/>
    <property type="evidence" value="ECO:0007669"/>
    <property type="project" value="InterPro"/>
</dbReference>
<evidence type="ECO:0000313" key="3">
    <source>
        <dbReference type="EMBL" id="AZI43579.1"/>
    </source>
</evidence>
<dbReference type="AlphaFoldDB" id="A0A3G8YDW2"/>
<dbReference type="CDD" id="cd02869">
    <property type="entry name" value="PseudoU_synth_RluA_like"/>
    <property type="match status" value="1"/>
</dbReference>
<evidence type="ECO:0000256" key="1">
    <source>
        <dbReference type="ARBA" id="ARBA00010876"/>
    </source>
</evidence>
<sequence>MSSPKPSDKPGVAFEHPDFYVISKPALWLTHPVRARVDVPDVLTFLQRETGEMKVAPPHRLDRETSGAQVFSRDTDSARRFFTLFKEHLVGKSYLAVVHGSPNWDAYTLDAPLGFVGLTGSNQIQIRQGVVPDGKPATTEFKVLGRRNGFALIHAFPRSGRLHQIRAHLSHLGLPMVGDKIYGRDPEVFLDFIQSGQTDELTRRLLLPRQALHAHSISFGWDGAQVRVEVPLAADLQAFWDGLGEGQEA</sequence>
<name>A0A3G8YDW2_9DEIO</name>
<evidence type="ECO:0000313" key="4">
    <source>
        <dbReference type="Proteomes" id="UP000276417"/>
    </source>
</evidence>
<proteinExistence type="inferred from homology"/>
<gene>
    <name evidence="3" type="ORF">EHF33_13175</name>
</gene>
<dbReference type="InterPro" id="IPR020103">
    <property type="entry name" value="PsdUridine_synth_cat_dom_sf"/>
</dbReference>
<dbReference type="InterPro" id="IPR006145">
    <property type="entry name" value="PsdUridine_synth_RsuA/RluA"/>
</dbReference>
<dbReference type="GO" id="GO:0003723">
    <property type="term" value="F:RNA binding"/>
    <property type="evidence" value="ECO:0007669"/>
    <property type="project" value="InterPro"/>
</dbReference>
<dbReference type="PANTHER" id="PTHR21600:SF87">
    <property type="entry name" value="RNA PSEUDOURIDYLATE SYNTHASE DOMAIN-CONTAINING PROTEIN 1"/>
    <property type="match status" value="1"/>
</dbReference>
<dbReference type="GO" id="GO:0140098">
    <property type="term" value="F:catalytic activity, acting on RNA"/>
    <property type="evidence" value="ECO:0007669"/>
    <property type="project" value="UniProtKB-ARBA"/>
</dbReference>
<evidence type="ECO:0000259" key="2">
    <source>
        <dbReference type="Pfam" id="PF00849"/>
    </source>
</evidence>
<feature type="domain" description="Pseudouridine synthase RsuA/RluA-like" evidence="2">
    <location>
        <begin position="18"/>
        <end position="171"/>
    </location>
</feature>
<dbReference type="Gene3D" id="3.30.2350.10">
    <property type="entry name" value="Pseudouridine synthase"/>
    <property type="match status" value="1"/>
</dbReference>
<comment type="similarity">
    <text evidence="1">Belongs to the pseudouridine synthase RluA family.</text>
</comment>
<keyword evidence="4" id="KW-1185">Reference proteome</keyword>
<dbReference type="Proteomes" id="UP000276417">
    <property type="component" value="Chromosome 1"/>
</dbReference>
<protein>
    <submittedName>
        <fullName evidence="3">RNA pseudouridine synthase</fullName>
    </submittedName>
</protein>
<dbReference type="Pfam" id="PF00849">
    <property type="entry name" value="PseudoU_synth_2"/>
    <property type="match status" value="1"/>
</dbReference>
<dbReference type="InterPro" id="IPR050188">
    <property type="entry name" value="RluA_PseudoU_synthase"/>
</dbReference>
<dbReference type="RefSeq" id="WP_124872389.1">
    <property type="nucleotide sequence ID" value="NZ_CP034183.1"/>
</dbReference>
<dbReference type="SUPFAM" id="SSF55120">
    <property type="entry name" value="Pseudouridine synthase"/>
    <property type="match status" value="1"/>
</dbReference>
<organism evidence="3 4">
    <name type="scientific">Deinococcus psychrotolerans</name>
    <dbReference type="NCBI Taxonomy" id="2489213"/>
    <lineage>
        <taxon>Bacteria</taxon>
        <taxon>Thermotogati</taxon>
        <taxon>Deinococcota</taxon>
        <taxon>Deinococci</taxon>
        <taxon>Deinococcales</taxon>
        <taxon>Deinococcaceae</taxon>
        <taxon>Deinococcus</taxon>
    </lineage>
</organism>